<keyword evidence="3" id="KW-1185">Reference proteome</keyword>
<name>A0A0V0QNV5_PSEPJ</name>
<evidence type="ECO:0000259" key="1">
    <source>
        <dbReference type="Pfam" id="PF13472"/>
    </source>
</evidence>
<gene>
    <name evidence="2" type="ORF">PPERSA_12462</name>
</gene>
<dbReference type="InParanoid" id="A0A0V0QNV5"/>
<dbReference type="InterPro" id="IPR013830">
    <property type="entry name" value="SGNH_hydro"/>
</dbReference>
<comment type="caution">
    <text evidence="2">The sequence shown here is derived from an EMBL/GenBank/DDBJ whole genome shotgun (WGS) entry which is preliminary data.</text>
</comment>
<evidence type="ECO:0000313" key="2">
    <source>
        <dbReference type="EMBL" id="KRX04015.1"/>
    </source>
</evidence>
<accession>A0A0V0QNV5</accession>
<reference evidence="2 3" key="1">
    <citation type="journal article" date="2015" name="Sci. Rep.">
        <title>Genome of the facultative scuticociliatosis pathogen Pseudocohnilembus persalinus provides insight into its virulence through horizontal gene transfer.</title>
        <authorList>
            <person name="Xiong J."/>
            <person name="Wang G."/>
            <person name="Cheng J."/>
            <person name="Tian M."/>
            <person name="Pan X."/>
            <person name="Warren A."/>
            <person name="Jiang C."/>
            <person name="Yuan D."/>
            <person name="Miao W."/>
        </authorList>
    </citation>
    <scope>NUCLEOTIDE SEQUENCE [LARGE SCALE GENOMIC DNA]</scope>
    <source>
        <strain evidence="2">36N120E</strain>
    </source>
</reference>
<dbReference type="Proteomes" id="UP000054937">
    <property type="component" value="Unassembled WGS sequence"/>
</dbReference>
<sequence>MLKGILSLILINIIDSYINHKLKNSHDKYFKYITLKRYLSFIIFPLLILEGLYINKKIPRLGVPADETKGLIKNSNSENPSENKLFKILYIGESTIAGVGLNSHQEGLSRQTALKLVQRKDFKGIDIEYDSIGQNGANIKYLLEKILPRFDAKNFDTVIIAIGVNDIIEQTNLKTLKKQLLEVIQKIKQQNNDIKIHISSPPPMDKFKALPQPLRSFLGYRAIQISHIYRSISKQQENVFYSLAEFEYDRKFFAPDHFHPSSHGNFQWAEIMAQSIEPVIIHKD</sequence>
<dbReference type="AlphaFoldDB" id="A0A0V0QNV5"/>
<dbReference type="CDD" id="cd01836">
    <property type="entry name" value="FeeA_FeeB_like"/>
    <property type="match status" value="1"/>
</dbReference>
<protein>
    <recommendedName>
        <fullName evidence="1">SGNH hydrolase-type esterase domain-containing protein</fullName>
    </recommendedName>
</protein>
<proteinExistence type="predicted"/>
<dbReference type="OMA" id="VPPMERF"/>
<evidence type="ECO:0000313" key="3">
    <source>
        <dbReference type="Proteomes" id="UP000054937"/>
    </source>
</evidence>
<dbReference type="Gene3D" id="3.40.50.1110">
    <property type="entry name" value="SGNH hydrolase"/>
    <property type="match status" value="1"/>
</dbReference>
<dbReference type="EMBL" id="LDAU01000122">
    <property type="protein sequence ID" value="KRX04015.1"/>
    <property type="molecule type" value="Genomic_DNA"/>
</dbReference>
<dbReference type="PANTHER" id="PTHR30383">
    <property type="entry name" value="THIOESTERASE 1/PROTEASE 1/LYSOPHOSPHOLIPASE L1"/>
    <property type="match status" value="1"/>
</dbReference>
<dbReference type="Pfam" id="PF13472">
    <property type="entry name" value="Lipase_GDSL_2"/>
    <property type="match status" value="1"/>
</dbReference>
<dbReference type="InterPro" id="IPR051532">
    <property type="entry name" value="Ester_Hydrolysis_Enzymes"/>
</dbReference>
<feature type="domain" description="SGNH hydrolase-type esterase" evidence="1">
    <location>
        <begin position="91"/>
        <end position="264"/>
    </location>
</feature>
<dbReference type="InterPro" id="IPR036514">
    <property type="entry name" value="SGNH_hydro_sf"/>
</dbReference>
<organism evidence="2 3">
    <name type="scientific">Pseudocohnilembus persalinus</name>
    <name type="common">Ciliate</name>
    <dbReference type="NCBI Taxonomy" id="266149"/>
    <lineage>
        <taxon>Eukaryota</taxon>
        <taxon>Sar</taxon>
        <taxon>Alveolata</taxon>
        <taxon>Ciliophora</taxon>
        <taxon>Intramacronucleata</taxon>
        <taxon>Oligohymenophorea</taxon>
        <taxon>Scuticociliatia</taxon>
        <taxon>Philasterida</taxon>
        <taxon>Pseudocohnilembidae</taxon>
        <taxon>Pseudocohnilembus</taxon>
    </lineage>
</organism>
<dbReference type="SUPFAM" id="SSF52266">
    <property type="entry name" value="SGNH hydrolase"/>
    <property type="match status" value="1"/>
</dbReference>